<gene>
    <name evidence="2" type="ORF">ISN44_As07g001770</name>
</gene>
<keyword evidence="3" id="KW-1185">Reference proteome</keyword>
<dbReference type="InterPro" id="IPR044730">
    <property type="entry name" value="RNase_H-like_dom_plant"/>
</dbReference>
<name>A0A8T2BN32_ARASU</name>
<evidence type="ECO:0000313" key="3">
    <source>
        <dbReference type="Proteomes" id="UP000694251"/>
    </source>
</evidence>
<dbReference type="AlphaFoldDB" id="A0A8T2BN32"/>
<dbReference type="NCBIfam" id="TIGR01638">
    <property type="entry name" value="Atha_cystat_rel"/>
    <property type="match status" value="1"/>
</dbReference>
<dbReference type="EMBL" id="JAEFBJ010000007">
    <property type="protein sequence ID" value="KAG7587809.1"/>
    <property type="molecule type" value="Genomic_DNA"/>
</dbReference>
<accession>A0A8T2BN32</accession>
<comment type="caution">
    <text evidence="2">The sequence shown here is derived from an EMBL/GenBank/DDBJ whole genome shotgun (WGS) entry which is preliminary data.</text>
</comment>
<organism evidence="2 3">
    <name type="scientific">Arabidopsis suecica</name>
    <name type="common">Swedish thale-cress</name>
    <name type="synonym">Cardaminopsis suecica</name>
    <dbReference type="NCBI Taxonomy" id="45249"/>
    <lineage>
        <taxon>Eukaryota</taxon>
        <taxon>Viridiplantae</taxon>
        <taxon>Streptophyta</taxon>
        <taxon>Embryophyta</taxon>
        <taxon>Tracheophyta</taxon>
        <taxon>Spermatophyta</taxon>
        <taxon>Magnoliopsida</taxon>
        <taxon>eudicotyledons</taxon>
        <taxon>Gunneridae</taxon>
        <taxon>Pentapetalae</taxon>
        <taxon>rosids</taxon>
        <taxon>malvids</taxon>
        <taxon>Brassicales</taxon>
        <taxon>Brassicaceae</taxon>
        <taxon>Camelineae</taxon>
        <taxon>Arabidopsis</taxon>
    </lineage>
</organism>
<dbReference type="InterPro" id="IPR002156">
    <property type="entry name" value="RNaseH_domain"/>
</dbReference>
<dbReference type="CDD" id="cd06222">
    <property type="entry name" value="RNase_H_like"/>
    <property type="match status" value="1"/>
</dbReference>
<dbReference type="GO" id="GO:0004523">
    <property type="term" value="F:RNA-DNA hybrid ribonuclease activity"/>
    <property type="evidence" value="ECO:0007669"/>
    <property type="project" value="InterPro"/>
</dbReference>
<dbReference type="InterPro" id="IPR006525">
    <property type="entry name" value="Cystatin-related_pln"/>
</dbReference>
<dbReference type="OrthoDB" id="1625419at2759"/>
<dbReference type="Pfam" id="PF13456">
    <property type="entry name" value="RVT_3"/>
    <property type="match status" value="1"/>
</dbReference>
<protein>
    <submittedName>
        <fullName evidence="2">Ribonuclease H-like superfamily</fullName>
    </submittedName>
</protein>
<evidence type="ECO:0000259" key="1">
    <source>
        <dbReference type="Pfam" id="PF13456"/>
    </source>
</evidence>
<reference evidence="2 3" key="1">
    <citation type="submission" date="2020-12" db="EMBL/GenBank/DDBJ databases">
        <title>Concerted genomic and epigenomic changes stabilize Arabidopsis allopolyploids.</title>
        <authorList>
            <person name="Chen Z."/>
        </authorList>
    </citation>
    <scope>NUCLEOTIDE SEQUENCE [LARGE SCALE GENOMIC DNA]</scope>
    <source>
        <strain evidence="2">As9502</strain>
        <tissue evidence="2">Leaf</tissue>
    </source>
</reference>
<sequence>MDHLFWRVPSEFDSSAFPWIIWYIWKARNEKIFENVDSDPLEVLRLAEKEAQLWQSAQIELINANQGPVDLVTRSRVRTASLEATYSGYRCFVDGSWKGSDKFSGTGWFCTSSSGEPPTMGAANIRRSLSPLHTEVEALLWAMKCMIGADNQEVAFFTDCSDLVKMVSSPTEWPAFSVYLEEFQSDKEEFLSFSLSLISRRANVKADSLARKVRTEPHWITEDEPPYIQYHAGSMPKNAYPWVRRGEDEGPDLTPDEELHLLTKQVTETQGFDIDFKQFRCVFNYRPVDYDDTAFVAKPETSRELMDRLSRESLAGYNERENTRYEFVKVIKANLFTTGTPAVMYFITFKGKDPSYDQPREFRAKVFYFYHYPPKYIFCDLKHEKMVRLQK</sequence>
<dbReference type="PANTHER" id="PTHR31228">
    <property type="entry name" value="CYSTATIN/MONELLIN SUPERFAMILY PROTEIN"/>
    <property type="match status" value="1"/>
</dbReference>
<evidence type="ECO:0000313" key="2">
    <source>
        <dbReference type="EMBL" id="KAG7587809.1"/>
    </source>
</evidence>
<dbReference type="GO" id="GO:0003676">
    <property type="term" value="F:nucleic acid binding"/>
    <property type="evidence" value="ECO:0007669"/>
    <property type="project" value="InterPro"/>
</dbReference>
<dbReference type="PANTHER" id="PTHR31228:SF36">
    <property type="entry name" value="CYSTATIN_MONELLIN SUPERFAMILY PROTEIN"/>
    <property type="match status" value="1"/>
</dbReference>
<proteinExistence type="predicted"/>
<dbReference type="Proteomes" id="UP000694251">
    <property type="component" value="Chromosome 7"/>
</dbReference>
<feature type="domain" description="RNase H type-1" evidence="1">
    <location>
        <begin position="93"/>
        <end position="212"/>
    </location>
</feature>